<accession>A0A0C9YAX3</accession>
<evidence type="ECO:0000313" key="3">
    <source>
        <dbReference type="Proteomes" id="UP000054477"/>
    </source>
</evidence>
<dbReference type="Pfam" id="PF12937">
    <property type="entry name" value="F-box-like"/>
    <property type="match status" value="1"/>
</dbReference>
<dbReference type="Gene3D" id="1.20.1280.50">
    <property type="match status" value="1"/>
</dbReference>
<dbReference type="InterPro" id="IPR001810">
    <property type="entry name" value="F-box_dom"/>
</dbReference>
<gene>
    <name evidence="2" type="ORF">K443DRAFT_91833</name>
</gene>
<evidence type="ECO:0000259" key="1">
    <source>
        <dbReference type="Pfam" id="PF12937"/>
    </source>
</evidence>
<organism evidence="2 3">
    <name type="scientific">Laccaria amethystina LaAM-08-1</name>
    <dbReference type="NCBI Taxonomy" id="1095629"/>
    <lineage>
        <taxon>Eukaryota</taxon>
        <taxon>Fungi</taxon>
        <taxon>Dikarya</taxon>
        <taxon>Basidiomycota</taxon>
        <taxon>Agaricomycotina</taxon>
        <taxon>Agaricomycetes</taxon>
        <taxon>Agaricomycetidae</taxon>
        <taxon>Agaricales</taxon>
        <taxon>Agaricineae</taxon>
        <taxon>Hydnangiaceae</taxon>
        <taxon>Laccaria</taxon>
    </lineage>
</organism>
<keyword evidence="3" id="KW-1185">Reference proteome</keyword>
<name>A0A0C9YAX3_9AGAR</name>
<dbReference type="HOGENOM" id="CLU_440792_0_0_1"/>
<proteinExistence type="predicted"/>
<sequence length="598" mass="68375">CGSLIGVIPDPPPKISSVDSPQLELMAQSVVYETDQRIADLEEMKRLSLETHQLILRRLEEYHSYAFYHKSLLTPIRRFPSELLSEIFVICVTDSAPDRFFSASRLSPLRKVCRRWRDIVDTTPRLWNHPPHISATSFLGADPSCLQIYFTLARDLPLSIDVYIYRTCVTVTPMLKTLITHSEQIGELKVHCEWRGLRLLSGMSSRLRNLRTLELTTTNSIEDTDTAIFSIASQLRDVCFMPSSSGYPLSRLGLPWTRLKTVTIQWPDLDYAWMVLSKAPQMEMCTFIQVLNVGNPRGNIRHTGLKGLSFKKAPRNQHTVFPAALFDNFDLPNLNSLLVELDDLTIHPIIALIARSGCRLTKLALNTPFIKGSLMTLLVETPSLTHLEVHYLWPTDIKGLTIDKNSKSEPIAPHLLVIHVRNLDRMNGPWCLLLNTLIRSRVDSLQSIQDIHIDFNNRVHASLVYDQLRCIPSSGFEHDWTVDLEQSLRELTTSSLPPKDENISFLNTILNEMDPYQIISQPYLATSTIYDNLVDICSLTGDHLELLQGWREVQARIRLLLKSWTALREEDRKFPESVWKKQYYSELDSASVFYVAPP</sequence>
<dbReference type="OrthoDB" id="3365698at2759"/>
<reference evidence="3" key="2">
    <citation type="submission" date="2015-01" db="EMBL/GenBank/DDBJ databases">
        <title>Evolutionary Origins and Diversification of the Mycorrhizal Mutualists.</title>
        <authorList>
            <consortium name="DOE Joint Genome Institute"/>
            <consortium name="Mycorrhizal Genomics Consortium"/>
            <person name="Kohler A."/>
            <person name="Kuo A."/>
            <person name="Nagy L.G."/>
            <person name="Floudas D."/>
            <person name="Copeland A."/>
            <person name="Barry K.W."/>
            <person name="Cichocki N."/>
            <person name="Veneault-Fourrey C."/>
            <person name="LaButti K."/>
            <person name="Lindquist E.A."/>
            <person name="Lipzen A."/>
            <person name="Lundell T."/>
            <person name="Morin E."/>
            <person name="Murat C."/>
            <person name="Riley R."/>
            <person name="Ohm R."/>
            <person name="Sun H."/>
            <person name="Tunlid A."/>
            <person name="Henrissat B."/>
            <person name="Grigoriev I.V."/>
            <person name="Hibbett D.S."/>
            <person name="Martin F."/>
        </authorList>
    </citation>
    <scope>NUCLEOTIDE SEQUENCE [LARGE SCALE GENOMIC DNA]</scope>
    <source>
        <strain evidence="3">LaAM-08-1</strain>
    </source>
</reference>
<dbReference type="AlphaFoldDB" id="A0A0C9YAX3"/>
<dbReference type="Proteomes" id="UP000054477">
    <property type="component" value="Unassembled WGS sequence"/>
</dbReference>
<protein>
    <recommendedName>
        <fullName evidence="1">F-box domain-containing protein</fullName>
    </recommendedName>
</protein>
<feature type="non-terminal residue" evidence="2">
    <location>
        <position position="1"/>
    </location>
</feature>
<evidence type="ECO:0000313" key="2">
    <source>
        <dbReference type="EMBL" id="KIK05223.1"/>
    </source>
</evidence>
<dbReference type="EMBL" id="KN838562">
    <property type="protein sequence ID" value="KIK05223.1"/>
    <property type="molecule type" value="Genomic_DNA"/>
</dbReference>
<feature type="domain" description="F-box" evidence="1">
    <location>
        <begin position="79"/>
        <end position="129"/>
    </location>
</feature>
<reference evidence="2 3" key="1">
    <citation type="submission" date="2014-04" db="EMBL/GenBank/DDBJ databases">
        <authorList>
            <consortium name="DOE Joint Genome Institute"/>
            <person name="Kuo A."/>
            <person name="Kohler A."/>
            <person name="Nagy L.G."/>
            <person name="Floudas D."/>
            <person name="Copeland A."/>
            <person name="Barry K.W."/>
            <person name="Cichocki N."/>
            <person name="Veneault-Fourrey C."/>
            <person name="LaButti K."/>
            <person name="Lindquist E.A."/>
            <person name="Lipzen A."/>
            <person name="Lundell T."/>
            <person name="Morin E."/>
            <person name="Murat C."/>
            <person name="Sun H."/>
            <person name="Tunlid A."/>
            <person name="Henrissat B."/>
            <person name="Grigoriev I.V."/>
            <person name="Hibbett D.S."/>
            <person name="Martin F."/>
            <person name="Nordberg H.P."/>
            <person name="Cantor M.N."/>
            <person name="Hua S.X."/>
        </authorList>
    </citation>
    <scope>NUCLEOTIDE SEQUENCE [LARGE SCALE GENOMIC DNA]</scope>
    <source>
        <strain evidence="2 3">LaAM-08-1</strain>
    </source>
</reference>